<dbReference type="Proteomes" id="UP001283361">
    <property type="component" value="Unassembled WGS sequence"/>
</dbReference>
<accession>A0AAE0ZQC7</accession>
<proteinExistence type="predicted"/>
<keyword evidence="3" id="KW-1185">Reference proteome</keyword>
<feature type="compositionally biased region" description="Polar residues" evidence="1">
    <location>
        <begin position="1"/>
        <end position="15"/>
    </location>
</feature>
<gene>
    <name evidence="2" type="ORF">RRG08_007941</name>
</gene>
<name>A0AAE0ZQC7_9GAST</name>
<comment type="caution">
    <text evidence="2">The sequence shown here is derived from an EMBL/GenBank/DDBJ whole genome shotgun (WGS) entry which is preliminary data.</text>
</comment>
<evidence type="ECO:0000256" key="1">
    <source>
        <dbReference type="SAM" id="MobiDB-lite"/>
    </source>
</evidence>
<evidence type="ECO:0000313" key="2">
    <source>
        <dbReference type="EMBL" id="KAK3773452.1"/>
    </source>
</evidence>
<sequence>MKDIDSLQSPVSQLSHGAKDRHLHHHKRYPINPFICRGYKVHTRVFAELLELIQRTMDCSADLDQRRVSDTSEHSGLPQYIQG</sequence>
<organism evidence="2 3">
    <name type="scientific">Elysia crispata</name>
    <name type="common">lettuce slug</name>
    <dbReference type="NCBI Taxonomy" id="231223"/>
    <lineage>
        <taxon>Eukaryota</taxon>
        <taxon>Metazoa</taxon>
        <taxon>Spiralia</taxon>
        <taxon>Lophotrochozoa</taxon>
        <taxon>Mollusca</taxon>
        <taxon>Gastropoda</taxon>
        <taxon>Heterobranchia</taxon>
        <taxon>Euthyneura</taxon>
        <taxon>Panpulmonata</taxon>
        <taxon>Sacoglossa</taxon>
        <taxon>Placobranchoidea</taxon>
        <taxon>Plakobranchidae</taxon>
        <taxon>Elysia</taxon>
    </lineage>
</organism>
<dbReference type="AlphaFoldDB" id="A0AAE0ZQC7"/>
<dbReference type="EMBL" id="JAWDGP010003536">
    <property type="protein sequence ID" value="KAK3773452.1"/>
    <property type="molecule type" value="Genomic_DNA"/>
</dbReference>
<protein>
    <submittedName>
        <fullName evidence="2">Uncharacterized protein</fullName>
    </submittedName>
</protein>
<reference evidence="2" key="1">
    <citation type="journal article" date="2023" name="G3 (Bethesda)">
        <title>A reference genome for the long-term kleptoplast-retaining sea slug Elysia crispata morphotype clarki.</title>
        <authorList>
            <person name="Eastman K.E."/>
            <person name="Pendleton A.L."/>
            <person name="Shaikh M.A."/>
            <person name="Suttiyut T."/>
            <person name="Ogas R."/>
            <person name="Tomko P."/>
            <person name="Gavelis G."/>
            <person name="Widhalm J.R."/>
            <person name="Wisecaver J.H."/>
        </authorList>
    </citation>
    <scope>NUCLEOTIDE SEQUENCE</scope>
    <source>
        <strain evidence="2">ECLA1</strain>
    </source>
</reference>
<evidence type="ECO:0000313" key="3">
    <source>
        <dbReference type="Proteomes" id="UP001283361"/>
    </source>
</evidence>
<feature type="region of interest" description="Disordered" evidence="1">
    <location>
        <begin position="1"/>
        <end position="23"/>
    </location>
</feature>